<dbReference type="AlphaFoldDB" id="A0A0E9RGV8"/>
<reference evidence="1" key="2">
    <citation type="journal article" date="2015" name="Fish Shellfish Immunol.">
        <title>Early steps in the European eel (Anguilla anguilla)-Vibrio vulnificus interaction in the gills: Role of the RtxA13 toxin.</title>
        <authorList>
            <person name="Callol A."/>
            <person name="Pajuelo D."/>
            <person name="Ebbesson L."/>
            <person name="Teles M."/>
            <person name="MacKenzie S."/>
            <person name="Amaro C."/>
        </authorList>
    </citation>
    <scope>NUCLEOTIDE SEQUENCE</scope>
</reference>
<accession>A0A0E9RGV8</accession>
<evidence type="ECO:0000313" key="1">
    <source>
        <dbReference type="EMBL" id="JAH28037.1"/>
    </source>
</evidence>
<dbReference type="EMBL" id="GBXM01080540">
    <property type="protein sequence ID" value="JAH28037.1"/>
    <property type="molecule type" value="Transcribed_RNA"/>
</dbReference>
<reference evidence="1" key="1">
    <citation type="submission" date="2014-11" db="EMBL/GenBank/DDBJ databases">
        <authorList>
            <person name="Amaro Gonzalez C."/>
        </authorList>
    </citation>
    <scope>NUCLEOTIDE SEQUENCE</scope>
</reference>
<proteinExistence type="predicted"/>
<name>A0A0E9RGV8_ANGAN</name>
<organism evidence="1">
    <name type="scientific">Anguilla anguilla</name>
    <name type="common">European freshwater eel</name>
    <name type="synonym">Muraena anguilla</name>
    <dbReference type="NCBI Taxonomy" id="7936"/>
    <lineage>
        <taxon>Eukaryota</taxon>
        <taxon>Metazoa</taxon>
        <taxon>Chordata</taxon>
        <taxon>Craniata</taxon>
        <taxon>Vertebrata</taxon>
        <taxon>Euteleostomi</taxon>
        <taxon>Actinopterygii</taxon>
        <taxon>Neopterygii</taxon>
        <taxon>Teleostei</taxon>
        <taxon>Anguilliformes</taxon>
        <taxon>Anguillidae</taxon>
        <taxon>Anguilla</taxon>
    </lineage>
</organism>
<sequence length="38" mass="4455">MVLQSQKKKTADMFENSKGAIPFTDNWMCITTVFKRCR</sequence>
<protein>
    <submittedName>
        <fullName evidence="1">Uncharacterized protein</fullName>
    </submittedName>
</protein>